<name>A0AAV7L0I1_PLEWA</name>
<accession>A0AAV7L0I1</accession>
<protein>
    <recommendedName>
        <fullName evidence="3">Receptor ligand binding region domain-containing protein</fullName>
    </recommendedName>
</protein>
<evidence type="ECO:0000313" key="1">
    <source>
        <dbReference type="EMBL" id="KAJ1084104.1"/>
    </source>
</evidence>
<gene>
    <name evidence="1" type="ORF">NDU88_004258</name>
</gene>
<evidence type="ECO:0000313" key="2">
    <source>
        <dbReference type="Proteomes" id="UP001066276"/>
    </source>
</evidence>
<keyword evidence="2" id="KW-1185">Reference proteome</keyword>
<dbReference type="Proteomes" id="UP001066276">
    <property type="component" value="Chromosome 12"/>
</dbReference>
<sequence length="188" mass="21413">MEDYEDALESLRALMKHFQWNLAGLIHYYDPEFTNMISEFDQDNVDICLEFQEKASYNGKHLAERIATSQSNVTLTIDPGYAAICYMQTAIERGEAAQITGKQIVTCCGETIFEMEDFNLKLWKNKHSETLPINKNPFDVYYWNITADGEMVLLKVDIDLGTGISRSYDPVDRSIQLSNGRFVTVSVG</sequence>
<dbReference type="EMBL" id="JANPWB010000016">
    <property type="protein sequence ID" value="KAJ1084104.1"/>
    <property type="molecule type" value="Genomic_DNA"/>
</dbReference>
<proteinExistence type="predicted"/>
<evidence type="ECO:0008006" key="3">
    <source>
        <dbReference type="Google" id="ProtNLM"/>
    </source>
</evidence>
<dbReference type="AlphaFoldDB" id="A0AAV7L0I1"/>
<comment type="caution">
    <text evidence="1">The sequence shown here is derived from an EMBL/GenBank/DDBJ whole genome shotgun (WGS) entry which is preliminary data.</text>
</comment>
<reference evidence="1" key="1">
    <citation type="journal article" date="2022" name="bioRxiv">
        <title>Sequencing and chromosome-scale assembly of the giantPleurodeles waltlgenome.</title>
        <authorList>
            <person name="Brown T."/>
            <person name="Elewa A."/>
            <person name="Iarovenko S."/>
            <person name="Subramanian E."/>
            <person name="Araus A.J."/>
            <person name="Petzold A."/>
            <person name="Susuki M."/>
            <person name="Suzuki K.-i.T."/>
            <person name="Hayashi T."/>
            <person name="Toyoda A."/>
            <person name="Oliveira C."/>
            <person name="Osipova E."/>
            <person name="Leigh N.D."/>
            <person name="Simon A."/>
            <person name="Yun M.H."/>
        </authorList>
    </citation>
    <scope>NUCLEOTIDE SEQUENCE</scope>
    <source>
        <strain evidence="1">20211129_DDA</strain>
        <tissue evidence="1">Liver</tissue>
    </source>
</reference>
<organism evidence="1 2">
    <name type="scientific">Pleurodeles waltl</name>
    <name type="common">Iberian ribbed newt</name>
    <dbReference type="NCBI Taxonomy" id="8319"/>
    <lineage>
        <taxon>Eukaryota</taxon>
        <taxon>Metazoa</taxon>
        <taxon>Chordata</taxon>
        <taxon>Craniata</taxon>
        <taxon>Vertebrata</taxon>
        <taxon>Euteleostomi</taxon>
        <taxon>Amphibia</taxon>
        <taxon>Batrachia</taxon>
        <taxon>Caudata</taxon>
        <taxon>Salamandroidea</taxon>
        <taxon>Salamandridae</taxon>
        <taxon>Pleurodelinae</taxon>
        <taxon>Pleurodeles</taxon>
    </lineage>
</organism>